<dbReference type="EMBL" id="CAJJDM010000025">
    <property type="protein sequence ID" value="CAD8058028.1"/>
    <property type="molecule type" value="Genomic_DNA"/>
</dbReference>
<accession>A0A8S1KS00</accession>
<reference evidence="1" key="1">
    <citation type="submission" date="2021-01" db="EMBL/GenBank/DDBJ databases">
        <authorList>
            <consortium name="Genoscope - CEA"/>
            <person name="William W."/>
        </authorList>
    </citation>
    <scope>NUCLEOTIDE SEQUENCE</scope>
</reference>
<organism evidence="1 2">
    <name type="scientific">Paramecium primaurelia</name>
    <dbReference type="NCBI Taxonomy" id="5886"/>
    <lineage>
        <taxon>Eukaryota</taxon>
        <taxon>Sar</taxon>
        <taxon>Alveolata</taxon>
        <taxon>Ciliophora</taxon>
        <taxon>Intramacronucleata</taxon>
        <taxon>Oligohymenophorea</taxon>
        <taxon>Peniculida</taxon>
        <taxon>Parameciidae</taxon>
        <taxon>Paramecium</taxon>
    </lineage>
</organism>
<proteinExistence type="predicted"/>
<evidence type="ECO:0000313" key="1">
    <source>
        <dbReference type="EMBL" id="CAD8058028.1"/>
    </source>
</evidence>
<evidence type="ECO:0000313" key="2">
    <source>
        <dbReference type="Proteomes" id="UP000688137"/>
    </source>
</evidence>
<sequence>MQQTQQGNNYALCCLKRARIQQASLYNVSLNKAKKRWVQLMGQSQDLISKHNFRRERKFNMAKKEIKQLKNYYNDQLSQILISIDEQLIKNNQNIQDFIKLENKQIFELNEKQVEKKIDLLSQKDKNIHLLEQQEKQNRLDYLFYQNIKSKLKYLIKHDLFCKQKLMKILKEQQENHINQVLIPFPPCHIYK</sequence>
<comment type="caution">
    <text evidence="1">The sequence shown here is derived from an EMBL/GenBank/DDBJ whole genome shotgun (WGS) entry which is preliminary data.</text>
</comment>
<protein>
    <submittedName>
        <fullName evidence="1">Uncharacterized protein</fullName>
    </submittedName>
</protein>
<dbReference type="AlphaFoldDB" id="A0A8S1KS00"/>
<name>A0A8S1KS00_PARPR</name>
<dbReference type="Proteomes" id="UP000688137">
    <property type="component" value="Unassembled WGS sequence"/>
</dbReference>
<keyword evidence="2" id="KW-1185">Reference proteome</keyword>
<gene>
    <name evidence="1" type="ORF">PPRIM_AZ9-3.1.T0260355</name>
</gene>